<keyword evidence="2" id="KW-1185">Reference proteome</keyword>
<protein>
    <submittedName>
        <fullName evidence="1">Uncharacterized protein</fullName>
    </submittedName>
</protein>
<dbReference type="Proteomes" id="UP001569428">
    <property type="component" value="Unassembled WGS sequence"/>
</dbReference>
<dbReference type="EMBL" id="JBGMEK010000086">
    <property type="protein sequence ID" value="MFA0813332.1"/>
    <property type="molecule type" value="Genomic_DNA"/>
</dbReference>
<evidence type="ECO:0000313" key="1">
    <source>
        <dbReference type="EMBL" id="MFA0813332.1"/>
    </source>
</evidence>
<dbReference type="RefSeq" id="WP_371841141.1">
    <property type="nucleotide sequence ID" value="NZ_JBGMEK010000086.1"/>
</dbReference>
<accession>A0ABV4P5P3</accession>
<reference evidence="1 2" key="1">
    <citation type="submission" date="2024-08" db="EMBL/GenBank/DDBJ databases">
        <authorList>
            <person name="Ishaq N."/>
        </authorList>
    </citation>
    <scope>NUCLEOTIDE SEQUENCE [LARGE SCALE GENOMIC DNA]</scope>
    <source>
        <strain evidence="1 2">DSM 18651</strain>
    </source>
</reference>
<organism evidence="1 2">
    <name type="scientific">Microbulbifer epialgicus</name>
    <dbReference type="NCBI Taxonomy" id="393907"/>
    <lineage>
        <taxon>Bacteria</taxon>
        <taxon>Pseudomonadati</taxon>
        <taxon>Pseudomonadota</taxon>
        <taxon>Gammaproteobacteria</taxon>
        <taxon>Cellvibrionales</taxon>
        <taxon>Microbulbiferaceae</taxon>
        <taxon>Microbulbifer</taxon>
    </lineage>
</organism>
<proteinExistence type="predicted"/>
<comment type="caution">
    <text evidence="1">The sequence shown here is derived from an EMBL/GenBank/DDBJ whole genome shotgun (WGS) entry which is preliminary data.</text>
</comment>
<sequence>MDWPLLLASTARLLDLHDCDRGPGTTVYSPPDKRPGTGLGLWLKVATSLMQYLYERDLESNDAWVPVEVIFEELADRHNISREDILFVANYLATPTRLISIKAWDEHGAPERQTLKRETALIEWPRNTKRRDRCRLSTSGSRSVLLSQAAQKWLYAADDAGKLERAINYCAYGDIPSLSEGLVAQIRRFSKEITMLLERQHMDELMSDFEAHRDDYLEVIKGVQESVERAADYFGTKQNKEQYLCWLETEAGQSFTPYTVQQSFHEILQAIERLSRKFQTLVSALASAKREVIGLIRFDEAAVGLALHPCSDEITDLCITALGPWSADITAPSPMDFSGILSLQQESQSSATMVFEDEAVDDLPALIERFLHAYRDEILAELAKGPVSLTAGIENGWVELEEVDVLPQFIGVYSTPEWLDESNRDLGVSVGSGELDVLLPNGNRLQGDELILHWVNPTVNISEA</sequence>
<gene>
    <name evidence="1" type="ORF">ACCI49_20740</name>
</gene>
<evidence type="ECO:0000313" key="2">
    <source>
        <dbReference type="Proteomes" id="UP001569428"/>
    </source>
</evidence>
<name>A0ABV4P5P3_9GAMM</name>